<feature type="compositionally biased region" description="Low complexity" evidence="1">
    <location>
        <begin position="162"/>
        <end position="173"/>
    </location>
</feature>
<evidence type="ECO:0000256" key="2">
    <source>
        <dbReference type="SAM" id="SignalP"/>
    </source>
</evidence>
<gene>
    <name evidence="3" type="ORF">PENSUB_7066</name>
</gene>
<feature type="compositionally biased region" description="Low complexity" evidence="1">
    <location>
        <begin position="295"/>
        <end position="351"/>
    </location>
</feature>
<dbReference type="EMBL" id="MNBE01000625">
    <property type="protein sequence ID" value="OKP02533.1"/>
    <property type="molecule type" value="Genomic_DNA"/>
</dbReference>
<feature type="compositionally biased region" description="Low complexity" evidence="1">
    <location>
        <begin position="360"/>
        <end position="371"/>
    </location>
</feature>
<sequence>MKGIAVLAGLLATGASAHMQMLKPYPIRSPLNKDSDEKKDYSYTNPLQTSGGDYPCKGYANDPFQSQASYSPGQTYEMELDGSATHSGGSCQLALTYDRGKTFKVIESMLGDCPIAKKYNFEIPSDAPNGEALLAWTWFNKVGNREMYMNCAMVTIGGSGSSGNKTQSSNSKSKNSHGHKVMDNQMNDDQMDDEDMTEELMKHMSHISHPPMEKTVDRREMTGESDVSVMMGQSKATTFDSLPDLFLANVGQAGGCVTIEGESVNFPEPGDKVLGKVDGTGKGYKCTSNAPFLGNDSGSTDTSSSTSSSSSSSSSSSTSSASPTSTSSSNASKSDSKNNNATTTSSAQKATDTSDKKPATTTRGTTLTSSTTQAMSMIASAFGSPSADPRVVGAQSTSVASTNNAFANYVGQWTCTSGEILCSPDGYTWAMCSNQHPIFMGNVAPGMTCRFGQMVRAG</sequence>
<dbReference type="Proteomes" id="UP000186955">
    <property type="component" value="Unassembled WGS sequence"/>
</dbReference>
<feature type="region of interest" description="Disordered" evidence="1">
    <location>
        <begin position="26"/>
        <end position="49"/>
    </location>
</feature>
<evidence type="ECO:0000256" key="1">
    <source>
        <dbReference type="SAM" id="MobiDB-lite"/>
    </source>
</evidence>
<evidence type="ECO:0000313" key="4">
    <source>
        <dbReference type="Proteomes" id="UP000186955"/>
    </source>
</evidence>
<reference evidence="3 4" key="1">
    <citation type="submission" date="2016-10" db="EMBL/GenBank/DDBJ databases">
        <title>Genome sequence of the ascomycete fungus Penicillium subrubescens.</title>
        <authorList>
            <person name="De Vries R.P."/>
            <person name="Peng M."/>
            <person name="Dilokpimol A."/>
            <person name="Hilden K."/>
            <person name="Makela M.R."/>
            <person name="Grigoriev I."/>
            <person name="Riley R."/>
            <person name="Granchi Z."/>
        </authorList>
    </citation>
    <scope>NUCLEOTIDE SEQUENCE [LARGE SCALE GENOMIC DNA]</scope>
    <source>
        <strain evidence="3 4">CBS 132785</strain>
    </source>
</reference>
<evidence type="ECO:0000313" key="3">
    <source>
        <dbReference type="EMBL" id="OKP02533.1"/>
    </source>
</evidence>
<feature type="region of interest" description="Disordered" evidence="1">
    <location>
        <begin position="205"/>
        <end position="225"/>
    </location>
</feature>
<accession>A0A1Q5TQN5</accession>
<feature type="compositionally biased region" description="Basic and acidic residues" evidence="1">
    <location>
        <begin position="31"/>
        <end position="41"/>
    </location>
</feature>
<feature type="signal peptide" evidence="2">
    <location>
        <begin position="1"/>
        <end position="17"/>
    </location>
</feature>
<name>A0A1Q5TQN5_9EURO</name>
<feature type="region of interest" description="Disordered" evidence="1">
    <location>
        <begin position="288"/>
        <end position="371"/>
    </location>
</feature>
<feature type="chain" id="PRO_5012750376" description="Extracellular protein" evidence="2">
    <location>
        <begin position="18"/>
        <end position="458"/>
    </location>
</feature>
<dbReference type="PANTHER" id="PTHR36182">
    <property type="entry name" value="PROTEIN, PUTATIVE (AFU_ORTHOLOGUE AFUA_6G10930)-RELATED"/>
    <property type="match status" value="1"/>
</dbReference>
<protein>
    <recommendedName>
        <fullName evidence="5">Extracellular protein</fullName>
    </recommendedName>
</protein>
<dbReference type="AlphaFoldDB" id="A0A1Q5TQN5"/>
<proteinExistence type="predicted"/>
<dbReference type="Gene3D" id="2.70.50.70">
    <property type="match status" value="1"/>
</dbReference>
<feature type="compositionally biased region" description="Basic and acidic residues" evidence="1">
    <location>
        <begin position="211"/>
        <end position="222"/>
    </location>
</feature>
<keyword evidence="2" id="KW-0732">Signal</keyword>
<keyword evidence="4" id="KW-1185">Reference proteome</keyword>
<evidence type="ECO:0008006" key="5">
    <source>
        <dbReference type="Google" id="ProtNLM"/>
    </source>
</evidence>
<dbReference type="PANTHER" id="PTHR36182:SF1">
    <property type="entry name" value="PROTEIN, PUTATIVE (AFU_ORTHOLOGUE AFUA_6G10930)-RELATED"/>
    <property type="match status" value="1"/>
</dbReference>
<dbReference type="OrthoDB" id="2342176at2759"/>
<organism evidence="3 4">
    <name type="scientific">Penicillium subrubescens</name>
    <dbReference type="NCBI Taxonomy" id="1316194"/>
    <lineage>
        <taxon>Eukaryota</taxon>
        <taxon>Fungi</taxon>
        <taxon>Dikarya</taxon>
        <taxon>Ascomycota</taxon>
        <taxon>Pezizomycotina</taxon>
        <taxon>Eurotiomycetes</taxon>
        <taxon>Eurotiomycetidae</taxon>
        <taxon>Eurotiales</taxon>
        <taxon>Aspergillaceae</taxon>
        <taxon>Penicillium</taxon>
    </lineage>
</organism>
<feature type="region of interest" description="Disordered" evidence="1">
    <location>
        <begin position="159"/>
        <end position="190"/>
    </location>
</feature>
<comment type="caution">
    <text evidence="3">The sequence shown here is derived from an EMBL/GenBank/DDBJ whole genome shotgun (WGS) entry which is preliminary data.</text>
</comment>